<protein>
    <submittedName>
        <fullName evidence="1">PKD domain-containing protein</fullName>
    </submittedName>
</protein>
<proteinExistence type="predicted"/>
<evidence type="ECO:0000313" key="2">
    <source>
        <dbReference type="Proteomes" id="UP001232536"/>
    </source>
</evidence>
<dbReference type="Proteomes" id="UP001232536">
    <property type="component" value="Unassembled WGS sequence"/>
</dbReference>
<dbReference type="EMBL" id="JAUQYP010000001">
    <property type="protein sequence ID" value="MDO8105749.1"/>
    <property type="molecule type" value="Genomic_DNA"/>
</dbReference>
<organism evidence="1 2">
    <name type="scientific">Actinotalea lenta</name>
    <dbReference type="NCBI Taxonomy" id="3064654"/>
    <lineage>
        <taxon>Bacteria</taxon>
        <taxon>Bacillati</taxon>
        <taxon>Actinomycetota</taxon>
        <taxon>Actinomycetes</taxon>
        <taxon>Micrococcales</taxon>
        <taxon>Cellulomonadaceae</taxon>
        <taxon>Actinotalea</taxon>
    </lineage>
</organism>
<name>A0ABT9D4V2_9CELL</name>
<accession>A0ABT9D4V2</accession>
<evidence type="ECO:0000313" key="1">
    <source>
        <dbReference type="EMBL" id="MDO8105749.1"/>
    </source>
</evidence>
<dbReference type="RefSeq" id="WP_304599456.1">
    <property type="nucleotide sequence ID" value="NZ_JAUQYP010000001.1"/>
</dbReference>
<gene>
    <name evidence="1" type="ORF">Q6348_00880</name>
</gene>
<dbReference type="CDD" id="cd00146">
    <property type="entry name" value="PKD"/>
    <property type="match status" value="1"/>
</dbReference>
<keyword evidence="2" id="KW-1185">Reference proteome</keyword>
<reference evidence="1 2" key="1">
    <citation type="submission" date="2023-07" db="EMBL/GenBank/DDBJ databases">
        <title>Description of novel actinomycetes strains, isolated from tidal flat sediment.</title>
        <authorList>
            <person name="Lu C."/>
        </authorList>
    </citation>
    <scope>NUCLEOTIDE SEQUENCE [LARGE SCALE GENOMIC DNA]</scope>
    <source>
        <strain evidence="1 2">SYSU T00b441</strain>
    </source>
</reference>
<sequence>MCGLAEVVLPWWRRVRESEDAAWSAWEMVADLRCAGGAEPSADQVLREFRRLPLTPSSLAVQPGAGPVLVQMETIAYTDPAPQVLSTTLLGVPVRFTVSPVAFTWDFGADGGEGAPFTTSSPGHPYPDQDVSYTYRHVGTGQVRLTTTWAATYTVASDPTVREVPGMATTTSTSDPFEIVELRAHLVAGPCSRYPDGPGCD</sequence>
<comment type="caution">
    <text evidence="1">The sequence shown here is derived from an EMBL/GenBank/DDBJ whole genome shotgun (WGS) entry which is preliminary data.</text>
</comment>